<feature type="domain" description="VTT" evidence="2">
    <location>
        <begin position="23"/>
        <end position="147"/>
    </location>
</feature>
<keyword evidence="1" id="KW-0812">Transmembrane</keyword>
<evidence type="ECO:0000259" key="2">
    <source>
        <dbReference type="Pfam" id="PF09335"/>
    </source>
</evidence>
<reference evidence="3 4" key="1">
    <citation type="submission" date="2020-04" db="EMBL/GenBank/DDBJ databases">
        <title>Thermobifida alba genome sequencing and assembly.</title>
        <authorList>
            <person name="Luzics S."/>
            <person name="Horvath B."/>
            <person name="Nagy I."/>
            <person name="Toth A."/>
            <person name="Nagy I."/>
            <person name="Kukolya J."/>
        </authorList>
    </citation>
    <scope>NUCLEOTIDE SEQUENCE [LARGE SCALE GENOMIC DNA]</scope>
    <source>
        <strain evidence="3 4">DSM 43795</strain>
    </source>
</reference>
<keyword evidence="4" id="KW-1185">Reference proteome</keyword>
<proteinExistence type="predicted"/>
<name>A0ABY4L6B1_THEAE</name>
<organism evidence="3 4">
    <name type="scientific">Thermobifida alba</name>
    <name type="common">Thermomonospora alba</name>
    <dbReference type="NCBI Taxonomy" id="53522"/>
    <lineage>
        <taxon>Bacteria</taxon>
        <taxon>Bacillati</taxon>
        <taxon>Actinomycetota</taxon>
        <taxon>Actinomycetes</taxon>
        <taxon>Streptosporangiales</taxon>
        <taxon>Nocardiopsidaceae</taxon>
        <taxon>Thermobifida</taxon>
    </lineage>
</organism>
<dbReference type="EMBL" id="CP051627">
    <property type="protein sequence ID" value="UPT23179.1"/>
    <property type="molecule type" value="Genomic_DNA"/>
</dbReference>
<dbReference type="Proteomes" id="UP000832041">
    <property type="component" value="Chromosome"/>
</dbReference>
<sequence>MAESLLAFLVALVSALLPFLNIEVYLLGVAALTDGGWLLAAAVAAGAGQTLGKTAYYYLGRGVLTVSWLRRRGRTPGRWSARVARWRDRARGRPVWTAGLLALSSLASVPPFTVISVLAGTVRMPLAVFAAVTLATRTVRFALLVYAPGAVAALL</sequence>
<evidence type="ECO:0000313" key="3">
    <source>
        <dbReference type="EMBL" id="UPT23179.1"/>
    </source>
</evidence>
<dbReference type="RefSeq" id="WP_248591704.1">
    <property type="nucleotide sequence ID" value="NZ_BAABEB010000018.1"/>
</dbReference>
<feature type="transmembrane region" description="Helical" evidence="1">
    <location>
        <begin position="95"/>
        <end position="120"/>
    </location>
</feature>
<feature type="transmembrane region" description="Helical" evidence="1">
    <location>
        <begin position="37"/>
        <end position="59"/>
    </location>
</feature>
<feature type="transmembrane region" description="Helical" evidence="1">
    <location>
        <begin position="126"/>
        <end position="147"/>
    </location>
</feature>
<dbReference type="Pfam" id="PF09335">
    <property type="entry name" value="VTT_dom"/>
    <property type="match status" value="1"/>
</dbReference>
<keyword evidence="1" id="KW-1133">Transmembrane helix</keyword>
<dbReference type="InterPro" id="IPR032816">
    <property type="entry name" value="VTT_dom"/>
</dbReference>
<gene>
    <name evidence="3" type="ORF">FOF52_21390</name>
</gene>
<accession>A0ABY4L6B1</accession>
<protein>
    <recommendedName>
        <fullName evidence="2">VTT domain-containing protein</fullName>
    </recommendedName>
</protein>
<keyword evidence="1" id="KW-0472">Membrane</keyword>
<evidence type="ECO:0000313" key="4">
    <source>
        <dbReference type="Proteomes" id="UP000832041"/>
    </source>
</evidence>
<evidence type="ECO:0000256" key="1">
    <source>
        <dbReference type="SAM" id="Phobius"/>
    </source>
</evidence>